<dbReference type="PROSITE" id="PS50853">
    <property type="entry name" value="FN3"/>
    <property type="match status" value="1"/>
</dbReference>
<dbReference type="Proteomes" id="UP000622017">
    <property type="component" value="Unassembled WGS sequence"/>
</dbReference>
<evidence type="ECO:0000313" key="5">
    <source>
        <dbReference type="EMBL" id="MBC6611279.1"/>
    </source>
</evidence>
<dbReference type="InterPro" id="IPR036966">
    <property type="entry name" value="CBM3_sf"/>
</dbReference>
<evidence type="ECO:0000313" key="6">
    <source>
        <dbReference type="Proteomes" id="UP000622017"/>
    </source>
</evidence>
<feature type="domain" description="Fibronectin type-III" evidence="3">
    <location>
        <begin position="571"/>
        <end position="669"/>
    </location>
</feature>
<organism evidence="5 6">
    <name type="scientific">Hymenobacter citatus</name>
    <dbReference type="NCBI Taxonomy" id="2763506"/>
    <lineage>
        <taxon>Bacteria</taxon>
        <taxon>Pseudomonadati</taxon>
        <taxon>Bacteroidota</taxon>
        <taxon>Cytophagia</taxon>
        <taxon>Cytophagales</taxon>
        <taxon>Hymenobacteraceae</taxon>
        <taxon>Hymenobacter</taxon>
    </lineage>
</organism>
<proteinExistence type="predicted"/>
<dbReference type="InterPro" id="IPR001956">
    <property type="entry name" value="CBM3"/>
</dbReference>
<dbReference type="SUPFAM" id="SSF49299">
    <property type="entry name" value="PKD domain"/>
    <property type="match status" value="1"/>
</dbReference>
<evidence type="ECO:0000256" key="1">
    <source>
        <dbReference type="SAM" id="SignalP"/>
    </source>
</evidence>
<dbReference type="InterPro" id="IPR008965">
    <property type="entry name" value="CBM2/CBM3_carb-bd_dom_sf"/>
</dbReference>
<protein>
    <submittedName>
        <fullName evidence="5">T9SS type A sorting domain-containing protein</fullName>
    </submittedName>
</protein>
<evidence type="ECO:0000259" key="4">
    <source>
        <dbReference type="PROSITE" id="PS51172"/>
    </source>
</evidence>
<dbReference type="InterPro" id="IPR013783">
    <property type="entry name" value="Ig-like_fold"/>
</dbReference>
<evidence type="ECO:0000259" key="2">
    <source>
        <dbReference type="PROSITE" id="PS50093"/>
    </source>
</evidence>
<evidence type="ECO:0000259" key="3">
    <source>
        <dbReference type="PROSITE" id="PS50853"/>
    </source>
</evidence>
<accession>A0ABR7MK67</accession>
<keyword evidence="1" id="KW-0732">Signal</keyword>
<feature type="domain" description="CBM3" evidence="4">
    <location>
        <begin position="1343"/>
        <end position="1491"/>
    </location>
</feature>
<name>A0ABR7MK67_9BACT</name>
<sequence length="1598" mass="165352">MDTRFTFSTFRRPAQHLLGRLRTLVAATALGGLALPAQAQLPLSNTATTVDFNNLGTTAAGVLPAGFTFSAEAAPTYTSVNNYTAFSQAANGNNFTTGGTYNFGAAASSPDRAIGFLASGTYTVPRHVLLAVQNTSGATMQDLGVEFAVEKYRTNTRAFEWQFFVSTDGVNWQAQPAATVSLPAGTNAYHYPPVSETKQLTLTGLNLPADATYYLRWTYLGVGGSSNAQGIGLDDLVLTPTLAGGTTPTPTPMASISTTPSAYDGSYCLTANTGSAAFAVDFTATGTFSGPFKAQLSNASGVFPTNTTANIIGTGTSSPISATLPAGTPSGTGYRIRVVSDAPATLGTDNGTNLTVTLAPATNAVTVTPAGSQTLSTNGTGNLLTATAAAPSTFNWLYGTSTAGPFTLLGDVTTNTYRVSGADFPGAGTYYVVAQATTDCGDVTGTSAPITITLTAPQPQLTVSTTTLADFGSVVAGGASAGQSFTVSGSGLTNPILLTPPAGVEIRTGSNPFACCTISLAPTGGTVGSTTVDVRFAPGAAQAYQVSIPVTSNGQPAQAVAVSGTGTAPVYPATLSTTAVSAIATTSATTGGTIATDGGSPVTARGVVWGTETNPTLGTNRTVDSTEASTFASVLRDLLPGTTYYVRAYATTAVSTAYGQEFAFTTAAVALAAEPTTQPTLAATQITSTSVVLRLTGGDGAKRLVLVRQGGAVDALPVDATTYTANAAFGQGSQVGTRNYVVYSGSADSVLVTGLRPATSYSFAAVAFNDDNTRFAENYLTTAPATLEQATLAAPAQLLLVENFEYPADTLLTATNNWTAHSGAGSRALTVVTPSLSYPGYDASNIGNATALTGSGEDVNRPFAPVYARTPVYASFLVNVSSATTTGDYFLHLGPSNLGSTFRPRVFVRRTGTGKLQFGISGSGAATYTATEYELNTTYQLVVKYVFDESGNVSQLFINPAAAAEPATANVSVSEAGTTSPSDIGTLAIRQGSSSPALVLDGIRIGTTYRTVQTGLTCETPQPTFTATTACAGTATAFTNNSTVVEANATFAWDVDGDGKTDYTTRGNFTHTYAAAGTYQATLTITQGTCTNTYTQAVTVNAPPVVTVPTLAPVTAAYGQTGASVAFEAMATGSPAPTLTYSIVRNGTATPITSPYTFPVGTTTVTATATNGCATVSQTFAVTVQGTAASLSVLHQDADRQLTNNTIKPYLQLRNESSAAIPYQQLTVRYWLTAEDYAIMQGAVDYAQLGTNNVQLRYVPLAEPRQGAFGYMEYSFSAAAGNLAAGASSGPIQARFYKQDWTSFNEADDYSYASNNTYTENARITVYRNGQLVGGVEPALVAAVRSLRVYVQNTSSSTTSNTISTTLQLRNEGNTPAAYQDLTVRYWLSPEGAAALLSAVDYAQLGNNNVRIVTGRSGTQTYAEVRFSAALGTLGPLSSTGNIQYRLYKQDWSAFQQTNDYSYQAKGKDLLENARVTVYLQGQLVYGTEPAGTLSAAATSTALTLNDEASTSAAVALRSYPNPFSDRTTLSFVLEQEQAYTLTIYDASGRLVQQLPTGTAAAGQLVQLTWQPTGLPAGVYLARLTTASGVQQVKLVLR</sequence>
<dbReference type="Gene3D" id="2.60.40.10">
    <property type="entry name" value="Immunoglobulins"/>
    <property type="match status" value="2"/>
</dbReference>
<dbReference type="Pfam" id="PF00942">
    <property type="entry name" value="CBM_3"/>
    <property type="match status" value="2"/>
</dbReference>
<reference evidence="5 6" key="1">
    <citation type="submission" date="2020-08" db="EMBL/GenBank/DDBJ databases">
        <title>Hymenobacter sp.</title>
        <authorList>
            <person name="Kim M.K."/>
        </authorList>
    </citation>
    <scope>NUCLEOTIDE SEQUENCE [LARGE SCALE GENOMIC DNA]</scope>
    <source>
        <strain evidence="5 6">BT507</strain>
    </source>
</reference>
<feature type="chain" id="PRO_5045635849" evidence="1">
    <location>
        <begin position="40"/>
        <end position="1598"/>
    </location>
</feature>
<feature type="domain" description="CBM3" evidence="4">
    <location>
        <begin position="1187"/>
        <end position="1339"/>
    </location>
</feature>
<dbReference type="InterPro" id="IPR035986">
    <property type="entry name" value="PKD_dom_sf"/>
</dbReference>
<dbReference type="SMART" id="SM01067">
    <property type="entry name" value="CBM_3"/>
    <property type="match status" value="2"/>
</dbReference>
<feature type="signal peptide" evidence="1">
    <location>
        <begin position="1"/>
        <end position="39"/>
    </location>
</feature>
<dbReference type="SUPFAM" id="SSF49265">
    <property type="entry name" value="Fibronectin type III"/>
    <property type="match status" value="1"/>
</dbReference>
<dbReference type="InterPro" id="IPR003961">
    <property type="entry name" value="FN3_dom"/>
</dbReference>
<keyword evidence="6" id="KW-1185">Reference proteome</keyword>
<dbReference type="PROSITE" id="PS50093">
    <property type="entry name" value="PKD"/>
    <property type="match status" value="1"/>
</dbReference>
<dbReference type="CDD" id="cd00146">
    <property type="entry name" value="PKD"/>
    <property type="match status" value="1"/>
</dbReference>
<dbReference type="PROSITE" id="PS51172">
    <property type="entry name" value="CBM3"/>
    <property type="match status" value="2"/>
</dbReference>
<dbReference type="Gene3D" id="2.60.40.4070">
    <property type="match status" value="1"/>
</dbReference>
<dbReference type="SMART" id="SM00060">
    <property type="entry name" value="FN3"/>
    <property type="match status" value="2"/>
</dbReference>
<dbReference type="EMBL" id="JACSCY010000006">
    <property type="protein sequence ID" value="MBC6611279.1"/>
    <property type="molecule type" value="Genomic_DNA"/>
</dbReference>
<comment type="caution">
    <text evidence="5">The sequence shown here is derived from an EMBL/GenBank/DDBJ whole genome shotgun (WGS) entry which is preliminary data.</text>
</comment>
<dbReference type="Pfam" id="PF18962">
    <property type="entry name" value="Por_Secre_tail"/>
    <property type="match status" value="1"/>
</dbReference>
<dbReference type="NCBIfam" id="TIGR04183">
    <property type="entry name" value="Por_Secre_tail"/>
    <property type="match status" value="1"/>
</dbReference>
<dbReference type="Pfam" id="PF18911">
    <property type="entry name" value="PKD_4"/>
    <property type="match status" value="1"/>
</dbReference>
<dbReference type="SMART" id="SM00089">
    <property type="entry name" value="PKD"/>
    <property type="match status" value="1"/>
</dbReference>
<dbReference type="InterPro" id="IPR000601">
    <property type="entry name" value="PKD_dom"/>
</dbReference>
<feature type="domain" description="PKD" evidence="2">
    <location>
        <begin position="1038"/>
        <end position="1107"/>
    </location>
</feature>
<dbReference type="Gene3D" id="2.60.40.710">
    <property type="entry name" value="Endoglucanase-like"/>
    <property type="match status" value="2"/>
</dbReference>
<dbReference type="SUPFAM" id="SSF49384">
    <property type="entry name" value="Carbohydrate-binding domain"/>
    <property type="match status" value="2"/>
</dbReference>
<dbReference type="InterPro" id="IPR036116">
    <property type="entry name" value="FN3_sf"/>
</dbReference>
<dbReference type="RefSeq" id="WP_187319568.1">
    <property type="nucleotide sequence ID" value="NZ_JACSCY010000006.1"/>
</dbReference>
<gene>
    <name evidence="5" type="ORF">H8B15_10115</name>
</gene>
<dbReference type="InterPro" id="IPR026444">
    <property type="entry name" value="Secre_tail"/>
</dbReference>
<dbReference type="InterPro" id="IPR022409">
    <property type="entry name" value="PKD/Chitinase_dom"/>
</dbReference>